<organism evidence="2 3">
    <name type="scientific">Streptomyces minutiscleroticus</name>
    <dbReference type="NCBI Taxonomy" id="68238"/>
    <lineage>
        <taxon>Bacteria</taxon>
        <taxon>Bacillati</taxon>
        <taxon>Actinomycetota</taxon>
        <taxon>Actinomycetes</taxon>
        <taxon>Kitasatosporales</taxon>
        <taxon>Streptomycetaceae</taxon>
        <taxon>Streptomyces</taxon>
    </lineage>
</organism>
<dbReference type="EMBL" id="BMVU01000107">
    <property type="protein sequence ID" value="GGY16269.1"/>
    <property type="molecule type" value="Genomic_DNA"/>
</dbReference>
<name>A0A918P3I4_9ACTN</name>
<dbReference type="Proteomes" id="UP000619244">
    <property type="component" value="Unassembled WGS sequence"/>
</dbReference>
<keyword evidence="3" id="KW-1185">Reference proteome</keyword>
<dbReference type="AlphaFoldDB" id="A0A918P3I4"/>
<sequence length="146" mass="15610">MVSMAAVGAVAASVLALATGTTALADTAGSETDVSALGNTWAYLYNSNSPYGTSAQMVHVDDGDIFRIYDTYADGHGVRGTLQRYNSVTGNYETVKSKYNGGGYISYAQFTFDVWSVNSYRMRVCTVDGEGDETPVACSAWKSFTE</sequence>
<evidence type="ECO:0000313" key="3">
    <source>
        <dbReference type="Proteomes" id="UP000619244"/>
    </source>
</evidence>
<comment type="caution">
    <text evidence="2">The sequence shown here is derived from an EMBL/GenBank/DDBJ whole genome shotgun (WGS) entry which is preliminary data.</text>
</comment>
<accession>A0A918P3I4</accession>
<proteinExistence type="predicted"/>
<feature type="signal peptide" evidence="1">
    <location>
        <begin position="1"/>
        <end position="25"/>
    </location>
</feature>
<protein>
    <recommendedName>
        <fullName evidence="4">Secreted protein</fullName>
    </recommendedName>
</protein>
<reference evidence="2" key="1">
    <citation type="journal article" date="2014" name="Int. J. Syst. Evol. Microbiol.">
        <title>Complete genome sequence of Corynebacterium casei LMG S-19264T (=DSM 44701T), isolated from a smear-ripened cheese.</title>
        <authorList>
            <consortium name="US DOE Joint Genome Institute (JGI-PGF)"/>
            <person name="Walter F."/>
            <person name="Albersmeier A."/>
            <person name="Kalinowski J."/>
            <person name="Ruckert C."/>
        </authorList>
    </citation>
    <scope>NUCLEOTIDE SEQUENCE</scope>
    <source>
        <strain evidence="2">JCM 4790</strain>
    </source>
</reference>
<feature type="chain" id="PRO_5037173872" description="Secreted protein" evidence="1">
    <location>
        <begin position="26"/>
        <end position="146"/>
    </location>
</feature>
<gene>
    <name evidence="2" type="ORF">GCM10010358_80000</name>
</gene>
<evidence type="ECO:0000313" key="2">
    <source>
        <dbReference type="EMBL" id="GGY16269.1"/>
    </source>
</evidence>
<evidence type="ECO:0000256" key="1">
    <source>
        <dbReference type="SAM" id="SignalP"/>
    </source>
</evidence>
<evidence type="ECO:0008006" key="4">
    <source>
        <dbReference type="Google" id="ProtNLM"/>
    </source>
</evidence>
<keyword evidence="1" id="KW-0732">Signal</keyword>
<reference evidence="2" key="2">
    <citation type="submission" date="2020-09" db="EMBL/GenBank/DDBJ databases">
        <authorList>
            <person name="Sun Q."/>
            <person name="Ohkuma M."/>
        </authorList>
    </citation>
    <scope>NUCLEOTIDE SEQUENCE</scope>
    <source>
        <strain evidence="2">JCM 4790</strain>
    </source>
</reference>